<proteinExistence type="predicted"/>
<name>A0AB94IET6_9GAMM</name>
<sequence length="331" mass="38983">MKKIIIYFSLFINCAFAHNTECIRDDYEERRIETFAGSSIDLKYEYCKYPTNELMRFDGYQLLNIKMNNQFYTYSNKVSGNGYFGGKMFYSQLGVFGFIEATTGNSPLTITYLTLIDDTLVLLGKVTFQQQMGNIIGDPYIEDKNNRTNELIKKILVANKQYIFGEYAMNYYESLLFILLDKIEQHITKNEIKKWLSRLLVYPDIVNYYRQKLFFKNRSLCTYNEKTIEMDAFGCQINNKQLSICYNFFNKSDLLYRYGSRNKIELELNKDINKGEILITPLIFNKDIWQYEVNTDSTNAGILVKKNGKRIAFLKCDNDTIEPFLFSPIWK</sequence>
<gene>
    <name evidence="1" type="ORF">O970_00955</name>
</gene>
<dbReference type="AlphaFoldDB" id="A0AB94IET6"/>
<dbReference type="EMBL" id="AWGA01000011">
    <property type="protein sequence ID" value="TEA28024.1"/>
    <property type="molecule type" value="Genomic_DNA"/>
</dbReference>
<reference evidence="1 2" key="1">
    <citation type="journal article" date="2014" name="Appl. Environ. Microbiol.">
        <title>Genomic features of a bumble bee symbiont reflect its host environment.</title>
        <authorList>
            <person name="Martinson V.G."/>
            <person name="Magoc T."/>
            <person name="Koch H."/>
            <person name="Salzberg S.L."/>
            <person name="Moran N.A."/>
        </authorList>
    </citation>
    <scope>NUCLEOTIDE SEQUENCE [LARGE SCALE GENOMIC DNA]</scope>
    <source>
        <strain evidence="1 2">Bimp</strain>
    </source>
</reference>
<evidence type="ECO:0000313" key="1">
    <source>
        <dbReference type="EMBL" id="TEA28024.1"/>
    </source>
</evidence>
<protein>
    <recommendedName>
        <fullName evidence="3">DUF4431 domain-containing protein</fullName>
    </recommendedName>
</protein>
<comment type="caution">
    <text evidence="1">The sequence shown here is derived from an EMBL/GenBank/DDBJ whole genome shotgun (WGS) entry which is preliminary data.</text>
</comment>
<dbReference type="RefSeq" id="WP_024495321.1">
    <property type="nucleotide sequence ID" value="NZ_AWGA01000011.1"/>
</dbReference>
<organism evidence="1 2">
    <name type="scientific">Candidatus Schmidhempelia bombi str. Bimp</name>
    <dbReference type="NCBI Taxonomy" id="1387197"/>
    <lineage>
        <taxon>Bacteria</taxon>
        <taxon>Pseudomonadati</taxon>
        <taxon>Pseudomonadota</taxon>
        <taxon>Gammaproteobacteria</taxon>
        <taxon>Orbales</taxon>
        <taxon>Orbaceae</taxon>
        <taxon>Candidatus Schmidhempelia</taxon>
    </lineage>
</organism>
<keyword evidence="2" id="KW-1185">Reference proteome</keyword>
<dbReference type="Proteomes" id="UP000506160">
    <property type="component" value="Unassembled WGS sequence"/>
</dbReference>
<accession>A0AB94IET6</accession>
<evidence type="ECO:0008006" key="3">
    <source>
        <dbReference type="Google" id="ProtNLM"/>
    </source>
</evidence>
<evidence type="ECO:0000313" key="2">
    <source>
        <dbReference type="Proteomes" id="UP000506160"/>
    </source>
</evidence>